<dbReference type="Pfam" id="PF01869">
    <property type="entry name" value="BcrAD_BadFG"/>
    <property type="match status" value="1"/>
</dbReference>
<keyword evidence="2" id="KW-0418">Kinase</keyword>
<gene>
    <name evidence="2" type="ORF">BJ998_000050</name>
</gene>
<name>A0A7W9KA68_9PSEU</name>
<comment type="caution">
    <text evidence="2">The sequence shown here is derived from an EMBL/GenBank/DDBJ whole genome shotgun (WGS) entry which is preliminary data.</text>
</comment>
<dbReference type="Gene3D" id="3.30.420.40">
    <property type="match status" value="2"/>
</dbReference>
<evidence type="ECO:0000313" key="3">
    <source>
        <dbReference type="Proteomes" id="UP000585638"/>
    </source>
</evidence>
<sequence>MRVVVGVDVGGTKVAVRVATLDGEVVSDHQWPADAWSASPVPAAARWLRSLLSLAVPADDEIVAAGIGAQGCDTQEHCIELAEAVAALGVHATVVNDAALLVPAAGLEEGIGVIAGTGSIAVGADAAGTVLFAGGWGWVLGDEASAPAIVREATKAALAAYDDRRPDDGLLRALLRHYAVADPPALARAVNDVPTPENWGPGAVAVFQAADEGSSLAARVVDEAARSLKLLVCQLIARGAVGDTVVAAGSVIVNQPRLADRFRARLADFYPSLTLRLLDVPPVAGGVELALRRLSPQR</sequence>
<dbReference type="PANTHER" id="PTHR43190">
    <property type="entry name" value="N-ACETYL-D-GLUCOSAMINE KINASE"/>
    <property type="match status" value="1"/>
</dbReference>
<feature type="domain" description="ATPase BadF/BadG/BcrA/BcrD type" evidence="1">
    <location>
        <begin position="5"/>
        <end position="256"/>
    </location>
</feature>
<dbReference type="GO" id="GO:0016301">
    <property type="term" value="F:kinase activity"/>
    <property type="evidence" value="ECO:0007669"/>
    <property type="project" value="UniProtKB-KW"/>
</dbReference>
<evidence type="ECO:0000313" key="2">
    <source>
        <dbReference type="EMBL" id="MBB5888854.1"/>
    </source>
</evidence>
<evidence type="ECO:0000259" key="1">
    <source>
        <dbReference type="Pfam" id="PF01869"/>
    </source>
</evidence>
<dbReference type="InterPro" id="IPR002731">
    <property type="entry name" value="ATPase_BadF"/>
</dbReference>
<reference evidence="2 3" key="1">
    <citation type="submission" date="2020-08" db="EMBL/GenBank/DDBJ databases">
        <title>Sequencing the genomes of 1000 actinobacteria strains.</title>
        <authorList>
            <person name="Klenk H.-P."/>
        </authorList>
    </citation>
    <scope>NUCLEOTIDE SEQUENCE [LARGE SCALE GENOMIC DNA]</scope>
    <source>
        <strain evidence="2 3">DSM 43851</strain>
    </source>
</reference>
<dbReference type="EMBL" id="JACHIR010000001">
    <property type="protein sequence ID" value="MBB5888854.1"/>
    <property type="molecule type" value="Genomic_DNA"/>
</dbReference>
<dbReference type="PANTHER" id="PTHR43190:SF3">
    <property type="entry name" value="N-ACETYL-D-GLUCOSAMINE KINASE"/>
    <property type="match status" value="1"/>
</dbReference>
<dbReference type="CDD" id="cd24007">
    <property type="entry name" value="ASKHA_NBD_eukNAGK-like"/>
    <property type="match status" value="1"/>
</dbReference>
<dbReference type="InterPro" id="IPR043129">
    <property type="entry name" value="ATPase_NBD"/>
</dbReference>
<dbReference type="Proteomes" id="UP000585638">
    <property type="component" value="Unassembled WGS sequence"/>
</dbReference>
<dbReference type="InterPro" id="IPR052519">
    <property type="entry name" value="Euk-type_GlcNAc_Kinase"/>
</dbReference>
<dbReference type="SUPFAM" id="SSF53067">
    <property type="entry name" value="Actin-like ATPase domain"/>
    <property type="match status" value="2"/>
</dbReference>
<protein>
    <submittedName>
        <fullName evidence="2">N-acetylglucosamine kinase-like BadF-type ATPase</fullName>
    </submittedName>
</protein>
<proteinExistence type="predicted"/>
<organism evidence="2 3">
    <name type="scientific">Kutzneria kofuensis</name>
    <dbReference type="NCBI Taxonomy" id="103725"/>
    <lineage>
        <taxon>Bacteria</taxon>
        <taxon>Bacillati</taxon>
        <taxon>Actinomycetota</taxon>
        <taxon>Actinomycetes</taxon>
        <taxon>Pseudonocardiales</taxon>
        <taxon>Pseudonocardiaceae</taxon>
        <taxon>Kutzneria</taxon>
    </lineage>
</organism>
<keyword evidence="3" id="KW-1185">Reference proteome</keyword>
<dbReference type="RefSeq" id="WP_184857354.1">
    <property type="nucleotide sequence ID" value="NZ_BAAAWY010000102.1"/>
</dbReference>
<keyword evidence="2" id="KW-0808">Transferase</keyword>
<dbReference type="AlphaFoldDB" id="A0A7W9KA68"/>
<accession>A0A7W9KA68</accession>